<sequence>MVLGLSGELVSVALFLIGVVVVIVSVEAFIEAVAEGALALGVSGFFLTVVLAGTDLENVILGIAAAYDQLPDLALGTVFGEALFILGAAVGIAGVLVPFETDVPRNYLGITLLAPFLFFGLALDGTLSRFDGVVLTATFLPYLAIIYTLERYTDTRYLSAEEVEIMEEEHETTAESGDEGGEEGGEWFDLDVDLDLDVDELVEERVPEKYEGPAFLGVAVVAIVGMTVGSELAVEGAKALLTLLGVTGLAFGATVMSFIASLEELFLTVEPVRQGHPHIGVGNVVGSMLFFVSANAGLIAMVHPLNTSGTVVTVHWPFFFGTLLVVAVAFYRGKVGRPTGVILLTAYAAYWVANYVV</sequence>
<feature type="transmembrane region" description="Helical" evidence="5">
    <location>
        <begin position="214"/>
        <end position="234"/>
    </location>
</feature>
<evidence type="ECO:0000256" key="1">
    <source>
        <dbReference type="ARBA" id="ARBA00004141"/>
    </source>
</evidence>
<dbReference type="PANTHER" id="PTHR10846">
    <property type="entry name" value="SODIUM/POTASSIUM/CALCIUM EXCHANGER"/>
    <property type="match status" value="1"/>
</dbReference>
<evidence type="ECO:0000256" key="5">
    <source>
        <dbReference type="SAM" id="Phobius"/>
    </source>
</evidence>
<feature type="transmembrane region" description="Helical" evidence="5">
    <location>
        <begin position="240"/>
        <end position="260"/>
    </location>
</feature>
<dbReference type="AlphaFoldDB" id="A0ABD5ZW56"/>
<dbReference type="Pfam" id="PF01699">
    <property type="entry name" value="Na_Ca_ex"/>
    <property type="match status" value="2"/>
</dbReference>
<name>A0ABD5ZW56_9EURY</name>
<dbReference type="InterPro" id="IPR004837">
    <property type="entry name" value="NaCa_Exmemb"/>
</dbReference>
<comment type="subcellular location">
    <subcellularLocation>
        <location evidence="1">Membrane</location>
        <topology evidence="1">Multi-pass membrane protein</topology>
    </subcellularLocation>
</comment>
<dbReference type="InterPro" id="IPR004481">
    <property type="entry name" value="K/Na/Ca-exchanger"/>
</dbReference>
<dbReference type="PANTHER" id="PTHR10846:SF8">
    <property type="entry name" value="INNER MEMBRANE PROTEIN YRBG"/>
    <property type="match status" value="1"/>
</dbReference>
<feature type="domain" description="Sodium/calcium exchanger membrane region" evidence="6">
    <location>
        <begin position="11"/>
        <end position="147"/>
    </location>
</feature>
<evidence type="ECO:0000256" key="2">
    <source>
        <dbReference type="ARBA" id="ARBA00022692"/>
    </source>
</evidence>
<feature type="transmembrane region" description="Helical" evidence="5">
    <location>
        <begin position="106"/>
        <end position="123"/>
    </location>
</feature>
<dbReference type="EMBL" id="JBHTAT010000001">
    <property type="protein sequence ID" value="MFC7254832.1"/>
    <property type="molecule type" value="Genomic_DNA"/>
</dbReference>
<keyword evidence="4 5" id="KW-0472">Membrane</keyword>
<feature type="transmembrane region" description="Helical" evidence="5">
    <location>
        <begin position="314"/>
        <end position="331"/>
    </location>
</feature>
<keyword evidence="8" id="KW-1185">Reference proteome</keyword>
<dbReference type="Proteomes" id="UP001596434">
    <property type="component" value="Unassembled WGS sequence"/>
</dbReference>
<reference evidence="7 8" key="1">
    <citation type="journal article" date="2019" name="Int. J. Syst. Evol. Microbiol.">
        <title>The Global Catalogue of Microorganisms (GCM) 10K type strain sequencing project: providing services to taxonomists for standard genome sequencing and annotation.</title>
        <authorList>
            <consortium name="The Broad Institute Genomics Platform"/>
            <consortium name="The Broad Institute Genome Sequencing Center for Infectious Disease"/>
            <person name="Wu L."/>
            <person name="Ma J."/>
        </authorList>
    </citation>
    <scope>NUCLEOTIDE SEQUENCE [LARGE SCALE GENOMIC DNA]</scope>
    <source>
        <strain evidence="7 8">GX21</strain>
    </source>
</reference>
<feature type="transmembrane region" description="Helical" evidence="5">
    <location>
        <begin position="281"/>
        <end position="302"/>
    </location>
</feature>
<dbReference type="Gene3D" id="1.20.1420.30">
    <property type="entry name" value="NCX, central ion-binding region"/>
    <property type="match status" value="2"/>
</dbReference>
<dbReference type="RefSeq" id="WP_379703029.1">
    <property type="nucleotide sequence ID" value="NZ_JBHTAT010000001.1"/>
</dbReference>
<protein>
    <submittedName>
        <fullName evidence="7">Sodium:calcium antiporter</fullName>
    </submittedName>
</protein>
<dbReference type="GO" id="GO:0016020">
    <property type="term" value="C:membrane"/>
    <property type="evidence" value="ECO:0007669"/>
    <property type="project" value="UniProtKB-SubCell"/>
</dbReference>
<dbReference type="InterPro" id="IPR044880">
    <property type="entry name" value="NCX_ion-bd_dom_sf"/>
</dbReference>
<keyword evidence="3 5" id="KW-1133">Transmembrane helix</keyword>
<evidence type="ECO:0000259" key="6">
    <source>
        <dbReference type="Pfam" id="PF01699"/>
    </source>
</evidence>
<evidence type="ECO:0000256" key="4">
    <source>
        <dbReference type="ARBA" id="ARBA00023136"/>
    </source>
</evidence>
<gene>
    <name evidence="7" type="ORF">ACFQKE_05915</name>
</gene>
<evidence type="ECO:0000256" key="3">
    <source>
        <dbReference type="ARBA" id="ARBA00022989"/>
    </source>
</evidence>
<evidence type="ECO:0000313" key="8">
    <source>
        <dbReference type="Proteomes" id="UP001596434"/>
    </source>
</evidence>
<feature type="transmembrane region" description="Helical" evidence="5">
    <location>
        <begin position="338"/>
        <end position="356"/>
    </location>
</feature>
<feature type="transmembrane region" description="Helical" evidence="5">
    <location>
        <begin position="74"/>
        <end position="99"/>
    </location>
</feature>
<dbReference type="GeneID" id="96953167"/>
<evidence type="ECO:0000313" key="7">
    <source>
        <dbReference type="EMBL" id="MFC7254832.1"/>
    </source>
</evidence>
<feature type="domain" description="Sodium/calcium exchanger membrane region" evidence="6">
    <location>
        <begin position="216"/>
        <end position="355"/>
    </location>
</feature>
<organism evidence="7 8">
    <name type="scientific">Haloplanus litoreus</name>
    <dbReference type="NCBI Taxonomy" id="767515"/>
    <lineage>
        <taxon>Archaea</taxon>
        <taxon>Methanobacteriati</taxon>
        <taxon>Methanobacteriota</taxon>
        <taxon>Stenosarchaea group</taxon>
        <taxon>Halobacteria</taxon>
        <taxon>Halobacteriales</taxon>
        <taxon>Haloferacaceae</taxon>
        <taxon>Haloplanus</taxon>
    </lineage>
</organism>
<feature type="transmembrane region" description="Helical" evidence="5">
    <location>
        <begin position="129"/>
        <end position="149"/>
    </location>
</feature>
<proteinExistence type="predicted"/>
<comment type="caution">
    <text evidence="7">The sequence shown here is derived from an EMBL/GenBank/DDBJ whole genome shotgun (WGS) entry which is preliminary data.</text>
</comment>
<feature type="transmembrane region" description="Helical" evidence="5">
    <location>
        <begin position="12"/>
        <end position="30"/>
    </location>
</feature>
<keyword evidence="2 5" id="KW-0812">Transmembrane</keyword>
<accession>A0ABD5ZW56</accession>